<evidence type="ECO:0000313" key="1">
    <source>
        <dbReference type="EMBL" id="PRR76905.1"/>
    </source>
</evidence>
<name>A0A2T0B0D0_9CLOT</name>
<dbReference type="OrthoDB" id="1906683at2"/>
<accession>A0A2T0B0D0</accession>
<dbReference type="AlphaFoldDB" id="A0A2T0B0D0"/>
<dbReference type="RefSeq" id="WP_106064720.1">
    <property type="nucleotide sequence ID" value="NZ_PVXO01000072.1"/>
</dbReference>
<evidence type="ECO:0008006" key="3">
    <source>
        <dbReference type="Google" id="ProtNLM"/>
    </source>
</evidence>
<dbReference type="Proteomes" id="UP000239706">
    <property type="component" value="Unassembled WGS sequence"/>
</dbReference>
<dbReference type="EMBL" id="PVXO01000072">
    <property type="protein sequence ID" value="PRR76905.1"/>
    <property type="molecule type" value="Genomic_DNA"/>
</dbReference>
<dbReference type="Pfam" id="PF13027">
    <property type="entry name" value="DUF3888"/>
    <property type="match status" value="1"/>
</dbReference>
<comment type="caution">
    <text evidence="1">The sequence shown here is derived from an EMBL/GenBank/DDBJ whole genome shotgun (WGS) entry which is preliminary data.</text>
</comment>
<proteinExistence type="predicted"/>
<dbReference type="InterPro" id="IPR024984">
    <property type="entry name" value="DUF3888"/>
</dbReference>
<protein>
    <recommendedName>
        <fullName evidence="3">DUF3888 domain-containing protein</fullName>
    </recommendedName>
</protein>
<evidence type="ECO:0000313" key="2">
    <source>
        <dbReference type="Proteomes" id="UP000239706"/>
    </source>
</evidence>
<sequence length="127" mass="14869">MKQPSKIEQPQLTENSREVIYKDMVISLLIPYMQKEINNYYKEYLTELPIIFPYSVDIVNVERQGGSGYLIRLEVIAHPFVGPINTVGDDRIIIETGAFGSVKIIKFEHIKSYQLPWNWQHIIKKPY</sequence>
<reference evidence="1 2" key="1">
    <citation type="submission" date="2018-03" db="EMBL/GenBank/DDBJ databases">
        <title>Genome sequence of Clostridium liquoris DSM 100320.</title>
        <authorList>
            <person name="Poehlein A."/>
            <person name="Daniel R."/>
        </authorList>
    </citation>
    <scope>NUCLEOTIDE SEQUENCE [LARGE SCALE GENOMIC DNA]</scope>
    <source>
        <strain evidence="1 2">DSM 100320</strain>
    </source>
</reference>
<keyword evidence="2" id="KW-1185">Reference proteome</keyword>
<gene>
    <name evidence="1" type="ORF">CLLI_26970</name>
</gene>
<organism evidence="1 2">
    <name type="scientific">Clostridium liquoris</name>
    <dbReference type="NCBI Taxonomy" id="1289519"/>
    <lineage>
        <taxon>Bacteria</taxon>
        <taxon>Bacillati</taxon>
        <taxon>Bacillota</taxon>
        <taxon>Clostridia</taxon>
        <taxon>Eubacteriales</taxon>
        <taxon>Clostridiaceae</taxon>
        <taxon>Clostridium</taxon>
    </lineage>
</organism>